<evidence type="ECO:0000256" key="7">
    <source>
        <dbReference type="ARBA" id="ARBA00022807"/>
    </source>
</evidence>
<dbReference type="Gene3D" id="3.90.70.10">
    <property type="entry name" value="Cysteine proteinases"/>
    <property type="match status" value="1"/>
</dbReference>
<dbReference type="InterPro" id="IPR018200">
    <property type="entry name" value="USP_CS"/>
</dbReference>
<dbReference type="GO" id="GO:0006508">
    <property type="term" value="P:proteolysis"/>
    <property type="evidence" value="ECO:0007669"/>
    <property type="project" value="UniProtKB-KW"/>
</dbReference>
<protein>
    <recommendedName>
        <fullName evidence="3">ubiquitinyl hydrolase 1</fullName>
        <ecNumber evidence="3">3.4.19.12</ecNumber>
    </recommendedName>
</protein>
<keyword evidence="11" id="KW-1185">Reference proteome</keyword>
<organism evidence="10 11">
    <name type="scientific">Dimargaris cristalligena</name>
    <dbReference type="NCBI Taxonomy" id="215637"/>
    <lineage>
        <taxon>Eukaryota</taxon>
        <taxon>Fungi</taxon>
        <taxon>Fungi incertae sedis</taxon>
        <taxon>Zoopagomycota</taxon>
        <taxon>Kickxellomycotina</taxon>
        <taxon>Dimargaritomycetes</taxon>
        <taxon>Dimargaritales</taxon>
        <taxon>Dimargaritaceae</taxon>
        <taxon>Dimargaris</taxon>
    </lineage>
</organism>
<evidence type="ECO:0000256" key="6">
    <source>
        <dbReference type="ARBA" id="ARBA00022801"/>
    </source>
</evidence>
<dbReference type="Pfam" id="PF00443">
    <property type="entry name" value="UCH"/>
    <property type="match status" value="1"/>
</dbReference>
<dbReference type="SUPFAM" id="SSF54001">
    <property type="entry name" value="Cysteine proteinases"/>
    <property type="match status" value="1"/>
</dbReference>
<keyword evidence="5" id="KW-0833">Ubl conjugation pathway</keyword>
<dbReference type="GO" id="GO:0004843">
    <property type="term" value="F:cysteine-type deubiquitinase activity"/>
    <property type="evidence" value="ECO:0007669"/>
    <property type="project" value="UniProtKB-EC"/>
</dbReference>
<dbReference type="InterPro" id="IPR050164">
    <property type="entry name" value="Peptidase_C19"/>
</dbReference>
<evidence type="ECO:0000259" key="9">
    <source>
        <dbReference type="PROSITE" id="PS50235"/>
    </source>
</evidence>
<dbReference type="PANTHER" id="PTHR24006:SF888">
    <property type="entry name" value="UBIQUITIN CARBOXYL-TERMINAL HYDROLASE 30"/>
    <property type="match status" value="1"/>
</dbReference>
<evidence type="ECO:0000256" key="1">
    <source>
        <dbReference type="ARBA" id="ARBA00000707"/>
    </source>
</evidence>
<dbReference type="GO" id="GO:0016579">
    <property type="term" value="P:protein deubiquitination"/>
    <property type="evidence" value="ECO:0007669"/>
    <property type="project" value="InterPro"/>
</dbReference>
<comment type="catalytic activity">
    <reaction evidence="1">
        <text>Thiol-dependent hydrolysis of ester, thioester, amide, peptide and isopeptide bonds formed by the C-terminal Gly of ubiquitin (a 76-residue protein attached to proteins as an intracellular targeting signal).</text>
        <dbReference type="EC" id="3.4.19.12"/>
    </reaction>
</comment>
<keyword evidence="4" id="KW-0645">Protease</keyword>
<feature type="non-terminal residue" evidence="10">
    <location>
        <position position="1"/>
    </location>
</feature>
<proteinExistence type="inferred from homology"/>
<evidence type="ECO:0000256" key="3">
    <source>
        <dbReference type="ARBA" id="ARBA00012759"/>
    </source>
</evidence>
<evidence type="ECO:0000256" key="4">
    <source>
        <dbReference type="ARBA" id="ARBA00022670"/>
    </source>
</evidence>
<dbReference type="InterPro" id="IPR001394">
    <property type="entry name" value="Peptidase_C19_UCH"/>
</dbReference>
<evidence type="ECO:0000313" key="10">
    <source>
        <dbReference type="EMBL" id="RKP38129.1"/>
    </source>
</evidence>
<dbReference type="STRING" id="215637.A0A4V1J580"/>
<evidence type="ECO:0000313" key="11">
    <source>
        <dbReference type="Proteomes" id="UP000268162"/>
    </source>
</evidence>
<feature type="compositionally biased region" description="Basic and acidic residues" evidence="8">
    <location>
        <begin position="211"/>
        <end position="229"/>
    </location>
</feature>
<comment type="similarity">
    <text evidence="2">Belongs to the peptidase C19 family.</text>
</comment>
<dbReference type="AlphaFoldDB" id="A0A4V1J580"/>
<evidence type="ECO:0000256" key="8">
    <source>
        <dbReference type="SAM" id="MobiDB-lite"/>
    </source>
</evidence>
<dbReference type="InterPro" id="IPR038765">
    <property type="entry name" value="Papain-like_cys_pep_sf"/>
</dbReference>
<evidence type="ECO:0000256" key="2">
    <source>
        <dbReference type="ARBA" id="ARBA00009085"/>
    </source>
</evidence>
<accession>A0A4V1J580</accession>
<sequence length="394" mass="44342">GNSCFLNSVLQALASSHYLPLYLGQVLDVLNDCNGLLKDERHWLAMPVSEALEETLEELNQTVSRNVAFRPFAILAALASNRRLVNQEQQDAHEAFQMISTALADEDALLRFRSPSLLDSREWSRASGLPIRAMTNPLAGLLASRLACLECGHTAAIRHFPFDNLSLTLPFEYVCDLETCLQSYVAMEVLQDARCQRCTLLETIRFHEASLQDHRPSPKEPDSEAKVAEDPDSPPELAHGLDTDNLLDISLKHVESPHSSKQTMVARPPRTLCLHLSRSRFGTYGQAIKNNCHVTFPEYLDLTPYTTGGVLGTAAHCPISTEQGTLPIWYRLHAVVVHFGSHSYGHFITYRRRTRPLPCPDEWYQISDEQVEPVSLQRVLQANPYLLIYEQIQD</sequence>
<dbReference type="CDD" id="cd02662">
    <property type="entry name" value="Peptidase_C19F"/>
    <property type="match status" value="1"/>
</dbReference>
<dbReference type="EC" id="3.4.19.12" evidence="3"/>
<name>A0A4V1J580_9FUNG</name>
<dbReference type="GO" id="GO:0005634">
    <property type="term" value="C:nucleus"/>
    <property type="evidence" value="ECO:0007669"/>
    <property type="project" value="TreeGrafter"/>
</dbReference>
<dbReference type="Proteomes" id="UP000268162">
    <property type="component" value="Unassembled WGS sequence"/>
</dbReference>
<dbReference type="PROSITE" id="PS00973">
    <property type="entry name" value="USP_2"/>
    <property type="match status" value="1"/>
</dbReference>
<feature type="domain" description="USP" evidence="9">
    <location>
        <begin position="1"/>
        <end position="392"/>
    </location>
</feature>
<reference evidence="11" key="1">
    <citation type="journal article" date="2018" name="Nat. Microbiol.">
        <title>Leveraging single-cell genomics to expand the fungal tree of life.</title>
        <authorList>
            <person name="Ahrendt S.R."/>
            <person name="Quandt C.A."/>
            <person name="Ciobanu D."/>
            <person name="Clum A."/>
            <person name="Salamov A."/>
            <person name="Andreopoulos B."/>
            <person name="Cheng J.F."/>
            <person name="Woyke T."/>
            <person name="Pelin A."/>
            <person name="Henrissat B."/>
            <person name="Reynolds N.K."/>
            <person name="Benny G.L."/>
            <person name="Smith M.E."/>
            <person name="James T.Y."/>
            <person name="Grigoriev I.V."/>
        </authorList>
    </citation>
    <scope>NUCLEOTIDE SEQUENCE [LARGE SCALE GENOMIC DNA]</scope>
    <source>
        <strain evidence="11">RSA 468</strain>
    </source>
</reference>
<dbReference type="InterPro" id="IPR028889">
    <property type="entry name" value="USP"/>
</dbReference>
<keyword evidence="6" id="KW-0378">Hydrolase</keyword>
<dbReference type="EMBL" id="ML002402">
    <property type="protein sequence ID" value="RKP38129.1"/>
    <property type="molecule type" value="Genomic_DNA"/>
</dbReference>
<dbReference type="GO" id="GO:0005829">
    <property type="term" value="C:cytosol"/>
    <property type="evidence" value="ECO:0007669"/>
    <property type="project" value="TreeGrafter"/>
</dbReference>
<gene>
    <name evidence="10" type="ORF">BJ085DRAFT_10609</name>
</gene>
<dbReference type="PROSITE" id="PS50235">
    <property type="entry name" value="USP_3"/>
    <property type="match status" value="1"/>
</dbReference>
<feature type="region of interest" description="Disordered" evidence="8">
    <location>
        <begin position="211"/>
        <end position="239"/>
    </location>
</feature>
<keyword evidence="7" id="KW-0788">Thiol protease</keyword>
<evidence type="ECO:0000256" key="5">
    <source>
        <dbReference type="ARBA" id="ARBA00022786"/>
    </source>
</evidence>
<dbReference type="PANTHER" id="PTHR24006">
    <property type="entry name" value="UBIQUITIN CARBOXYL-TERMINAL HYDROLASE"/>
    <property type="match status" value="1"/>
</dbReference>
<feature type="non-terminal residue" evidence="10">
    <location>
        <position position="394"/>
    </location>
</feature>